<organism evidence="2 3">
    <name type="scientific">Crepidotus variabilis</name>
    <dbReference type="NCBI Taxonomy" id="179855"/>
    <lineage>
        <taxon>Eukaryota</taxon>
        <taxon>Fungi</taxon>
        <taxon>Dikarya</taxon>
        <taxon>Basidiomycota</taxon>
        <taxon>Agaricomycotina</taxon>
        <taxon>Agaricomycetes</taxon>
        <taxon>Agaricomycetidae</taxon>
        <taxon>Agaricales</taxon>
        <taxon>Agaricineae</taxon>
        <taxon>Crepidotaceae</taxon>
        <taxon>Crepidotus</taxon>
    </lineage>
</organism>
<keyword evidence="1" id="KW-0812">Transmembrane</keyword>
<evidence type="ECO:0000256" key="1">
    <source>
        <dbReference type="SAM" id="Phobius"/>
    </source>
</evidence>
<comment type="caution">
    <text evidence="2">The sequence shown here is derived from an EMBL/GenBank/DDBJ whole genome shotgun (WGS) entry which is preliminary data.</text>
</comment>
<evidence type="ECO:0000313" key="2">
    <source>
        <dbReference type="EMBL" id="KAF9522191.1"/>
    </source>
</evidence>
<protein>
    <submittedName>
        <fullName evidence="2">Uncharacterized protein</fullName>
    </submittedName>
</protein>
<proteinExistence type="predicted"/>
<dbReference type="Proteomes" id="UP000807306">
    <property type="component" value="Unassembled WGS sequence"/>
</dbReference>
<keyword evidence="3" id="KW-1185">Reference proteome</keyword>
<reference evidence="2" key="1">
    <citation type="submission" date="2020-11" db="EMBL/GenBank/DDBJ databases">
        <authorList>
            <consortium name="DOE Joint Genome Institute"/>
            <person name="Ahrendt S."/>
            <person name="Riley R."/>
            <person name="Andreopoulos W."/>
            <person name="Labutti K."/>
            <person name="Pangilinan J."/>
            <person name="Ruiz-Duenas F.J."/>
            <person name="Barrasa J.M."/>
            <person name="Sanchez-Garcia M."/>
            <person name="Camarero S."/>
            <person name="Miyauchi S."/>
            <person name="Serrano A."/>
            <person name="Linde D."/>
            <person name="Babiker R."/>
            <person name="Drula E."/>
            <person name="Ayuso-Fernandez I."/>
            <person name="Pacheco R."/>
            <person name="Padilla G."/>
            <person name="Ferreira P."/>
            <person name="Barriuso J."/>
            <person name="Kellner H."/>
            <person name="Castanera R."/>
            <person name="Alfaro M."/>
            <person name="Ramirez L."/>
            <person name="Pisabarro A.G."/>
            <person name="Kuo A."/>
            <person name="Tritt A."/>
            <person name="Lipzen A."/>
            <person name="He G."/>
            <person name="Yan M."/>
            <person name="Ng V."/>
            <person name="Cullen D."/>
            <person name="Martin F."/>
            <person name="Rosso M.-N."/>
            <person name="Henrissat B."/>
            <person name="Hibbett D."/>
            <person name="Martinez A.T."/>
            <person name="Grigoriev I.V."/>
        </authorList>
    </citation>
    <scope>NUCLEOTIDE SEQUENCE</scope>
    <source>
        <strain evidence="2">CBS 506.95</strain>
    </source>
</reference>
<keyword evidence="1" id="KW-0472">Membrane</keyword>
<keyword evidence="1" id="KW-1133">Transmembrane helix</keyword>
<evidence type="ECO:0000313" key="3">
    <source>
        <dbReference type="Proteomes" id="UP000807306"/>
    </source>
</evidence>
<dbReference type="EMBL" id="MU157956">
    <property type="protein sequence ID" value="KAF9522191.1"/>
    <property type="molecule type" value="Genomic_DNA"/>
</dbReference>
<gene>
    <name evidence="2" type="ORF">CPB83DRAFT_864811</name>
</gene>
<feature type="transmembrane region" description="Helical" evidence="1">
    <location>
        <begin position="39"/>
        <end position="62"/>
    </location>
</feature>
<sequence length="94" mass="11260">MTNYKPLPTNNRILPLNLGICIGRGGWCESFKVQYAREFHMWFGTFCGLVFLKSLFLSRLLFLPFHHFLHLFLRDFCRLERFDRRSLSSSTFLH</sequence>
<name>A0A9P6E435_9AGAR</name>
<accession>A0A9P6E435</accession>
<dbReference type="AlphaFoldDB" id="A0A9P6E435"/>